<evidence type="ECO:0000313" key="2">
    <source>
        <dbReference type="Proteomes" id="UP001152320"/>
    </source>
</evidence>
<dbReference type="AlphaFoldDB" id="A0A9Q1BPA4"/>
<sequence>MYIYQHFLHHMTTRTCVKNRFVKKITAEMYLFAYWNNNFTSNCVRKIFLSQRVFVLTIFFFLVKAKECSLKSQVKLSYINNTIILDCHITHKNGESWRKTGSERGLYAGTRRLHNQDNKDISANYSLIVTSISFKDEGEYICSQNSTSVVIQYCLKVKRKKQLKIWHIFE</sequence>
<dbReference type="Gene3D" id="2.60.40.10">
    <property type="entry name" value="Immunoglobulins"/>
    <property type="match status" value="1"/>
</dbReference>
<name>A0A9Q1BPA4_HOLLE</name>
<dbReference type="InterPro" id="IPR013783">
    <property type="entry name" value="Ig-like_fold"/>
</dbReference>
<dbReference type="SUPFAM" id="SSF48726">
    <property type="entry name" value="Immunoglobulin"/>
    <property type="match status" value="1"/>
</dbReference>
<evidence type="ECO:0000313" key="1">
    <source>
        <dbReference type="EMBL" id="KAJ8030347.1"/>
    </source>
</evidence>
<protein>
    <recommendedName>
        <fullName evidence="3">Ig-like domain-containing protein</fullName>
    </recommendedName>
</protein>
<keyword evidence="2" id="KW-1185">Reference proteome</keyword>
<evidence type="ECO:0008006" key="3">
    <source>
        <dbReference type="Google" id="ProtNLM"/>
    </source>
</evidence>
<reference evidence="1" key="1">
    <citation type="submission" date="2021-10" db="EMBL/GenBank/DDBJ databases">
        <title>Tropical sea cucumber genome reveals ecological adaptation and Cuvierian tubules defense mechanism.</title>
        <authorList>
            <person name="Chen T."/>
        </authorList>
    </citation>
    <scope>NUCLEOTIDE SEQUENCE</scope>
    <source>
        <strain evidence="1">Nanhai2018</strain>
        <tissue evidence="1">Muscle</tissue>
    </source>
</reference>
<comment type="caution">
    <text evidence="1">The sequence shown here is derived from an EMBL/GenBank/DDBJ whole genome shotgun (WGS) entry which is preliminary data.</text>
</comment>
<proteinExistence type="predicted"/>
<dbReference type="EMBL" id="JAIZAY010000013">
    <property type="protein sequence ID" value="KAJ8030347.1"/>
    <property type="molecule type" value="Genomic_DNA"/>
</dbReference>
<accession>A0A9Q1BPA4</accession>
<gene>
    <name evidence="1" type="ORF">HOLleu_26739</name>
</gene>
<organism evidence="1 2">
    <name type="scientific">Holothuria leucospilota</name>
    <name type="common">Black long sea cucumber</name>
    <name type="synonym">Mertensiothuria leucospilota</name>
    <dbReference type="NCBI Taxonomy" id="206669"/>
    <lineage>
        <taxon>Eukaryota</taxon>
        <taxon>Metazoa</taxon>
        <taxon>Echinodermata</taxon>
        <taxon>Eleutherozoa</taxon>
        <taxon>Echinozoa</taxon>
        <taxon>Holothuroidea</taxon>
        <taxon>Aspidochirotacea</taxon>
        <taxon>Aspidochirotida</taxon>
        <taxon>Holothuriidae</taxon>
        <taxon>Holothuria</taxon>
    </lineage>
</organism>
<dbReference type="InterPro" id="IPR036179">
    <property type="entry name" value="Ig-like_dom_sf"/>
</dbReference>
<dbReference type="Proteomes" id="UP001152320">
    <property type="component" value="Chromosome 13"/>
</dbReference>